<protein>
    <submittedName>
        <fullName evidence="2">Deoxygenase</fullName>
    </submittedName>
</protein>
<dbReference type="EMBL" id="QHCR01000010">
    <property type="protein sequence ID" value="RHX77894.1"/>
    <property type="molecule type" value="Genomic_DNA"/>
</dbReference>
<dbReference type="Gene3D" id="2.60.120.620">
    <property type="entry name" value="q2cbj1_9rhob like domain"/>
    <property type="match status" value="1"/>
</dbReference>
<accession>A0ABX9LZ28</accession>
<dbReference type="SUPFAM" id="SSF51197">
    <property type="entry name" value="Clavaminate synthase-like"/>
    <property type="match status" value="1"/>
</dbReference>
<comment type="cofactor">
    <cofactor evidence="1">
        <name>Fe(2+)</name>
        <dbReference type="ChEBI" id="CHEBI:29033"/>
    </cofactor>
</comment>
<keyword evidence="3" id="KW-1185">Reference proteome</keyword>
<dbReference type="PANTHER" id="PTHR20883">
    <property type="entry name" value="PHYTANOYL-COA DIOXYGENASE DOMAIN CONTAINING 1"/>
    <property type="match status" value="1"/>
</dbReference>
<dbReference type="PANTHER" id="PTHR20883:SF48">
    <property type="entry name" value="ECTOINE DIOXYGENASE"/>
    <property type="match status" value="1"/>
</dbReference>
<proteinExistence type="predicted"/>
<gene>
    <name evidence="2" type="ORF">DLM77_18945</name>
</gene>
<dbReference type="Proteomes" id="UP000285569">
    <property type="component" value="Unassembled WGS sequence"/>
</dbReference>
<sequence length="244" mass="28933">MSFESESFAKNGFYLFKNFFPPSEREPIAEIVSEADRRWREEFDFPQNVNSAYLTRKKFLPEDKKRNLLFRFIEQEKLVSIAKTFSNSKVYFLNTQLFFNPKDAAKRPYWHRDVQYLGVDEETQKEILQRDVVYHFRIPFAEDPGIEVIPGSHKRWDTDLERKVRLETDGHKNYEELPDSVRIPHSPGDLLVFSAHLIHRGTYCLKRSSFDILYTSFPSKRSELVYADYFPEVVIPNSIFETVP</sequence>
<organism evidence="2 3">
    <name type="scientific">Leptospira yasudae</name>
    <dbReference type="NCBI Taxonomy" id="2202201"/>
    <lineage>
        <taxon>Bacteria</taxon>
        <taxon>Pseudomonadati</taxon>
        <taxon>Spirochaetota</taxon>
        <taxon>Spirochaetia</taxon>
        <taxon>Leptospirales</taxon>
        <taxon>Leptospiraceae</taxon>
        <taxon>Leptospira</taxon>
    </lineage>
</organism>
<comment type="caution">
    <text evidence="2">The sequence shown here is derived from an EMBL/GenBank/DDBJ whole genome shotgun (WGS) entry which is preliminary data.</text>
</comment>
<evidence type="ECO:0000313" key="3">
    <source>
        <dbReference type="Proteomes" id="UP000285569"/>
    </source>
</evidence>
<name>A0ABX9LZ28_9LEPT</name>
<evidence type="ECO:0000256" key="1">
    <source>
        <dbReference type="ARBA" id="ARBA00001954"/>
    </source>
</evidence>
<dbReference type="RefSeq" id="WP_118957607.1">
    <property type="nucleotide sequence ID" value="NZ_QHCR01000010.1"/>
</dbReference>
<evidence type="ECO:0000313" key="2">
    <source>
        <dbReference type="EMBL" id="RHX77894.1"/>
    </source>
</evidence>
<dbReference type="Pfam" id="PF05721">
    <property type="entry name" value="PhyH"/>
    <property type="match status" value="1"/>
</dbReference>
<reference evidence="2 3" key="2">
    <citation type="journal article" date="2020" name="Int. J. Syst. Evol. Microbiol.">
        <title>Leptospira yasudae sp. nov. and Leptospira stimsonii sp. nov., two new species of the pathogenic group isolated from environmental sources.</title>
        <authorList>
            <person name="Casanovas-Massana A."/>
            <person name="Hamond C."/>
            <person name="Santos L.A."/>
            <person name="de Oliveira D."/>
            <person name="Hacker K.P."/>
            <person name="Balassiano I."/>
            <person name="Costa F."/>
            <person name="Medeiros M.A."/>
            <person name="Reis M.G."/>
            <person name="Ko A.I."/>
            <person name="Wunder E.A."/>
        </authorList>
    </citation>
    <scope>NUCLEOTIDE SEQUENCE [LARGE SCALE GENOMIC DNA]</scope>
    <source>
        <strain evidence="2 3">B21</strain>
    </source>
</reference>
<dbReference type="InterPro" id="IPR008775">
    <property type="entry name" value="Phytyl_CoA_dOase-like"/>
</dbReference>
<reference evidence="3" key="1">
    <citation type="submission" date="2018-05" db="EMBL/GenBank/DDBJ databases">
        <title>Leptospira yasudae sp. nov. and Leptospira stimsonii sp. nov., two pathogenic species of the genus Leptospira isolated from environmental sources.</title>
        <authorList>
            <person name="Casanovas-Massana A."/>
            <person name="Hamond C."/>
            <person name="Santos L.A."/>
            <person name="Hacker K.P."/>
            <person name="Balassiano I."/>
            <person name="Medeiros M.A."/>
            <person name="Reis M.G."/>
            <person name="Ko A.I."/>
            <person name="Wunder E.A."/>
        </authorList>
    </citation>
    <scope>NUCLEOTIDE SEQUENCE [LARGE SCALE GENOMIC DNA]</scope>
    <source>
        <strain evidence="3">B21</strain>
    </source>
</reference>